<organism evidence="9 10">
    <name type="scientific">Rubroshorea leprosula</name>
    <dbReference type="NCBI Taxonomy" id="152421"/>
    <lineage>
        <taxon>Eukaryota</taxon>
        <taxon>Viridiplantae</taxon>
        <taxon>Streptophyta</taxon>
        <taxon>Embryophyta</taxon>
        <taxon>Tracheophyta</taxon>
        <taxon>Spermatophyta</taxon>
        <taxon>Magnoliopsida</taxon>
        <taxon>eudicotyledons</taxon>
        <taxon>Gunneridae</taxon>
        <taxon>Pentapetalae</taxon>
        <taxon>rosids</taxon>
        <taxon>malvids</taxon>
        <taxon>Malvales</taxon>
        <taxon>Dipterocarpaceae</taxon>
        <taxon>Rubroshorea</taxon>
    </lineage>
</organism>
<dbReference type="PANTHER" id="PTHR31752">
    <property type="entry name" value="AUXIN EFFLUX CARRIER COMPONENT 1B-RELATED"/>
    <property type="match status" value="1"/>
</dbReference>
<evidence type="ECO:0000313" key="10">
    <source>
        <dbReference type="Proteomes" id="UP001054252"/>
    </source>
</evidence>
<sequence>MISRKDLSTVLKAVIPLYVAMILAYGLIRWWKIFSPDQFSGINCFVAIFTVPLVFSLYFHQQSIQNELQAFHCLIAMYGHDSGSLMVQVAVLQCIIWYTLLLFLFEYRGAKILIMEQFSKTAARLSPSRWILTLSHSMDGNFWKRRCNCRRREASCHFEEIKRFSPFLRNDATAIQSYRC</sequence>
<evidence type="ECO:0000256" key="1">
    <source>
        <dbReference type="ARBA" id="ARBA00004127"/>
    </source>
</evidence>
<dbReference type="AlphaFoldDB" id="A0AAV5JNM0"/>
<keyword evidence="7" id="KW-0927">Auxin signaling pathway</keyword>
<protein>
    <recommendedName>
        <fullName evidence="11">PIN-like protein</fullName>
    </recommendedName>
</protein>
<evidence type="ECO:0000256" key="7">
    <source>
        <dbReference type="ARBA" id="ARBA00023294"/>
    </source>
</evidence>
<comment type="subcellular location">
    <subcellularLocation>
        <location evidence="1">Endomembrane system</location>
        <topology evidence="1">Multi-pass membrane protein</topology>
    </subcellularLocation>
</comment>
<dbReference type="GO" id="GO:0010329">
    <property type="term" value="F:auxin efflux transmembrane transporter activity"/>
    <property type="evidence" value="ECO:0007669"/>
    <property type="project" value="TreeGrafter"/>
</dbReference>
<feature type="transmembrane region" description="Helical" evidence="8">
    <location>
        <begin position="6"/>
        <end position="28"/>
    </location>
</feature>
<evidence type="ECO:0008006" key="11">
    <source>
        <dbReference type="Google" id="ProtNLM"/>
    </source>
</evidence>
<dbReference type="InterPro" id="IPR004776">
    <property type="entry name" value="Mem_transp_PIN-like"/>
</dbReference>
<keyword evidence="3" id="KW-0813">Transport</keyword>
<evidence type="ECO:0000313" key="9">
    <source>
        <dbReference type="EMBL" id="GKV15177.1"/>
    </source>
</evidence>
<dbReference type="InterPro" id="IPR051107">
    <property type="entry name" value="Auxin_Efflux_Carrier"/>
</dbReference>
<dbReference type="Pfam" id="PF03547">
    <property type="entry name" value="Mem_trans"/>
    <property type="match status" value="2"/>
</dbReference>
<evidence type="ECO:0000256" key="3">
    <source>
        <dbReference type="ARBA" id="ARBA00022448"/>
    </source>
</evidence>
<dbReference type="GO" id="GO:0009734">
    <property type="term" value="P:auxin-activated signaling pathway"/>
    <property type="evidence" value="ECO:0007669"/>
    <property type="project" value="UniProtKB-KW"/>
</dbReference>
<reference evidence="9 10" key="1">
    <citation type="journal article" date="2021" name="Commun. Biol.">
        <title>The genome of Shorea leprosula (Dipterocarpaceae) highlights the ecological relevance of drought in aseasonal tropical rainforests.</title>
        <authorList>
            <person name="Ng K.K.S."/>
            <person name="Kobayashi M.J."/>
            <person name="Fawcett J.A."/>
            <person name="Hatakeyama M."/>
            <person name="Paape T."/>
            <person name="Ng C.H."/>
            <person name="Ang C.C."/>
            <person name="Tnah L.H."/>
            <person name="Lee C.T."/>
            <person name="Nishiyama T."/>
            <person name="Sese J."/>
            <person name="O'Brien M.J."/>
            <person name="Copetti D."/>
            <person name="Mohd Noor M.I."/>
            <person name="Ong R.C."/>
            <person name="Putra M."/>
            <person name="Sireger I.Z."/>
            <person name="Indrioko S."/>
            <person name="Kosugi Y."/>
            <person name="Izuno A."/>
            <person name="Isagi Y."/>
            <person name="Lee S.L."/>
            <person name="Shimizu K.K."/>
        </authorList>
    </citation>
    <scope>NUCLEOTIDE SEQUENCE [LARGE SCALE GENOMIC DNA]</scope>
    <source>
        <strain evidence="9">214</strain>
    </source>
</reference>
<comment type="similarity">
    <text evidence="2">Belongs to the auxin efflux carrier (TC 2.A.69.1) family.</text>
</comment>
<comment type="caution">
    <text evidence="9">The sequence shown here is derived from an EMBL/GenBank/DDBJ whole genome shotgun (WGS) entry which is preliminary data.</text>
</comment>
<dbReference type="GO" id="GO:0009926">
    <property type="term" value="P:auxin polar transport"/>
    <property type="evidence" value="ECO:0007669"/>
    <property type="project" value="TreeGrafter"/>
</dbReference>
<gene>
    <name evidence="9" type="ORF">SLEP1_g25979</name>
</gene>
<keyword evidence="6 8" id="KW-0472">Membrane</keyword>
<evidence type="ECO:0000256" key="2">
    <source>
        <dbReference type="ARBA" id="ARBA00009177"/>
    </source>
</evidence>
<dbReference type="GO" id="GO:0005886">
    <property type="term" value="C:plasma membrane"/>
    <property type="evidence" value="ECO:0007669"/>
    <property type="project" value="TreeGrafter"/>
</dbReference>
<evidence type="ECO:0000256" key="5">
    <source>
        <dbReference type="ARBA" id="ARBA00022989"/>
    </source>
</evidence>
<evidence type="ECO:0000256" key="8">
    <source>
        <dbReference type="SAM" id="Phobius"/>
    </source>
</evidence>
<name>A0AAV5JNM0_9ROSI</name>
<dbReference type="Proteomes" id="UP001054252">
    <property type="component" value="Unassembled WGS sequence"/>
</dbReference>
<keyword evidence="5 8" id="KW-1133">Transmembrane helix</keyword>
<evidence type="ECO:0000256" key="6">
    <source>
        <dbReference type="ARBA" id="ARBA00023136"/>
    </source>
</evidence>
<accession>A0AAV5JNM0</accession>
<evidence type="ECO:0000256" key="4">
    <source>
        <dbReference type="ARBA" id="ARBA00022692"/>
    </source>
</evidence>
<dbReference type="EMBL" id="BPVZ01000042">
    <property type="protein sequence ID" value="GKV15177.1"/>
    <property type="molecule type" value="Genomic_DNA"/>
</dbReference>
<dbReference type="GO" id="GO:0005783">
    <property type="term" value="C:endoplasmic reticulum"/>
    <property type="evidence" value="ECO:0007669"/>
    <property type="project" value="TreeGrafter"/>
</dbReference>
<keyword evidence="10" id="KW-1185">Reference proteome</keyword>
<dbReference type="PANTHER" id="PTHR31752:SF72">
    <property type="entry name" value="AUXIN EFFLUX CARRIER COMPONENT 3A"/>
    <property type="match status" value="1"/>
</dbReference>
<keyword evidence="4 8" id="KW-0812">Transmembrane</keyword>
<feature type="transmembrane region" description="Helical" evidence="8">
    <location>
        <begin position="85"/>
        <end position="105"/>
    </location>
</feature>
<feature type="transmembrane region" description="Helical" evidence="8">
    <location>
        <begin position="40"/>
        <end position="59"/>
    </location>
</feature>
<proteinExistence type="inferred from homology"/>